<gene>
    <name evidence="2" type="ORF">J5W02_13665</name>
</gene>
<organism evidence="2 3">
    <name type="scientific">Caproiciproducens faecalis</name>
    <dbReference type="NCBI Taxonomy" id="2820301"/>
    <lineage>
        <taxon>Bacteria</taxon>
        <taxon>Bacillati</taxon>
        <taxon>Bacillota</taxon>
        <taxon>Clostridia</taxon>
        <taxon>Eubacteriales</taxon>
        <taxon>Acutalibacteraceae</taxon>
        <taxon>Caproiciproducens</taxon>
    </lineage>
</organism>
<proteinExistence type="predicted"/>
<keyword evidence="3" id="KW-1185">Reference proteome</keyword>
<reference evidence="2 3" key="1">
    <citation type="submission" date="2021-03" db="EMBL/GenBank/DDBJ databases">
        <title>Caproiciproducens sp. nov. isolated from feces of cow.</title>
        <authorList>
            <person name="Choi J.-Y."/>
        </authorList>
    </citation>
    <scope>NUCLEOTIDE SEQUENCE [LARGE SCALE GENOMIC DNA]</scope>
    <source>
        <strain evidence="2 3">AGMB10547</strain>
    </source>
</reference>
<feature type="region of interest" description="Disordered" evidence="1">
    <location>
        <begin position="1"/>
        <end position="20"/>
    </location>
</feature>
<evidence type="ECO:0000256" key="1">
    <source>
        <dbReference type="SAM" id="MobiDB-lite"/>
    </source>
</evidence>
<dbReference type="Proteomes" id="UP000719942">
    <property type="component" value="Unassembled WGS sequence"/>
</dbReference>
<evidence type="ECO:0000313" key="3">
    <source>
        <dbReference type="Proteomes" id="UP000719942"/>
    </source>
</evidence>
<protein>
    <submittedName>
        <fullName evidence="2">Uncharacterized protein</fullName>
    </submittedName>
</protein>
<accession>A0ABS7DRE5</accession>
<dbReference type="EMBL" id="JAGFNZ010000006">
    <property type="protein sequence ID" value="MBW7573858.1"/>
    <property type="molecule type" value="Genomic_DNA"/>
</dbReference>
<comment type="caution">
    <text evidence="2">The sequence shown here is derived from an EMBL/GenBank/DDBJ whole genome shotgun (WGS) entry which is preliminary data.</text>
</comment>
<name>A0ABS7DRE5_9FIRM</name>
<evidence type="ECO:0000313" key="2">
    <source>
        <dbReference type="EMBL" id="MBW7573858.1"/>
    </source>
</evidence>
<sequence length="54" mass="6342">MGRKQPAAAPWGSDRPKSLHNTYHERTLELNYYYTTKFPTVRANQKLIMIGENF</sequence>
<dbReference type="RefSeq" id="WP_219966263.1">
    <property type="nucleotide sequence ID" value="NZ_JAGFNZ010000006.1"/>
</dbReference>